<feature type="transmembrane region" description="Helical" evidence="1">
    <location>
        <begin position="51"/>
        <end position="73"/>
    </location>
</feature>
<dbReference type="EMBL" id="JBHTKB010000001">
    <property type="protein sequence ID" value="MFD0912270.1"/>
    <property type="molecule type" value="Genomic_DNA"/>
</dbReference>
<evidence type="ECO:0000313" key="2">
    <source>
        <dbReference type="EMBL" id="MFD0912270.1"/>
    </source>
</evidence>
<accession>A0ABW3F4N5</accession>
<keyword evidence="3" id="KW-1185">Reference proteome</keyword>
<keyword evidence="1" id="KW-1133">Transmembrane helix</keyword>
<evidence type="ECO:0000313" key="3">
    <source>
        <dbReference type="Proteomes" id="UP001597128"/>
    </source>
</evidence>
<proteinExistence type="predicted"/>
<name>A0ABW3F4N5_9PROT</name>
<dbReference type="RefSeq" id="WP_379055043.1">
    <property type="nucleotide sequence ID" value="NZ_JBHTKB010000001.1"/>
</dbReference>
<feature type="transmembrane region" description="Helical" evidence="1">
    <location>
        <begin position="20"/>
        <end position="39"/>
    </location>
</feature>
<feature type="transmembrane region" description="Helical" evidence="1">
    <location>
        <begin position="93"/>
        <end position="110"/>
    </location>
</feature>
<dbReference type="Proteomes" id="UP001597128">
    <property type="component" value="Unassembled WGS sequence"/>
</dbReference>
<sequence>MDPDQFDKNRDIRPDSPWQVLQALVTVTLIICGLLGIAVHLFGSGVTPYDWWYWLTASAFNTGLAVLAVVAVIGFHRYNSHISNQKRRYASNLPVYLMMAVGVYFLYRLLTTGHW</sequence>
<organism evidence="2 3">
    <name type="scientific">Methylophilus luteus</name>
    <dbReference type="NCBI Taxonomy" id="640108"/>
    <lineage>
        <taxon>Bacteria</taxon>
        <taxon>Pseudomonadati</taxon>
        <taxon>Pseudomonadota</taxon>
        <taxon>Betaproteobacteria</taxon>
        <taxon>Nitrosomonadales</taxon>
        <taxon>Methylophilaceae</taxon>
        <taxon>Methylophilus</taxon>
    </lineage>
</organism>
<keyword evidence="1" id="KW-0472">Membrane</keyword>
<protein>
    <submittedName>
        <fullName evidence="2">Uncharacterized protein</fullName>
    </submittedName>
</protein>
<keyword evidence="1" id="KW-0812">Transmembrane</keyword>
<evidence type="ECO:0000256" key="1">
    <source>
        <dbReference type="SAM" id="Phobius"/>
    </source>
</evidence>
<reference evidence="3" key="1">
    <citation type="journal article" date="2019" name="Int. J. Syst. Evol. Microbiol.">
        <title>The Global Catalogue of Microorganisms (GCM) 10K type strain sequencing project: providing services to taxonomists for standard genome sequencing and annotation.</title>
        <authorList>
            <consortium name="The Broad Institute Genomics Platform"/>
            <consortium name="The Broad Institute Genome Sequencing Center for Infectious Disease"/>
            <person name="Wu L."/>
            <person name="Ma J."/>
        </authorList>
    </citation>
    <scope>NUCLEOTIDE SEQUENCE [LARGE SCALE GENOMIC DNA]</scope>
    <source>
        <strain evidence="3">CCUG 58412</strain>
    </source>
</reference>
<gene>
    <name evidence="2" type="ORF">ACFQ1Z_01795</name>
</gene>
<comment type="caution">
    <text evidence="2">The sequence shown here is derived from an EMBL/GenBank/DDBJ whole genome shotgun (WGS) entry which is preliminary data.</text>
</comment>